<dbReference type="EMBL" id="BDDD01000367">
    <property type="protein sequence ID" value="GAV64810.1"/>
    <property type="molecule type" value="Genomic_DNA"/>
</dbReference>
<reference evidence="3" key="1">
    <citation type="submission" date="2016-04" db="EMBL/GenBank/DDBJ databases">
        <title>Cephalotus genome sequencing.</title>
        <authorList>
            <person name="Fukushima K."/>
            <person name="Hasebe M."/>
            <person name="Fang X."/>
        </authorList>
    </citation>
    <scope>NUCLEOTIDE SEQUENCE [LARGE SCALE GENOMIC DNA]</scope>
    <source>
        <strain evidence="3">cv. St1</strain>
    </source>
</reference>
<evidence type="ECO:0000313" key="3">
    <source>
        <dbReference type="Proteomes" id="UP000187406"/>
    </source>
</evidence>
<organism evidence="2 3">
    <name type="scientific">Cephalotus follicularis</name>
    <name type="common">Albany pitcher plant</name>
    <dbReference type="NCBI Taxonomy" id="3775"/>
    <lineage>
        <taxon>Eukaryota</taxon>
        <taxon>Viridiplantae</taxon>
        <taxon>Streptophyta</taxon>
        <taxon>Embryophyta</taxon>
        <taxon>Tracheophyta</taxon>
        <taxon>Spermatophyta</taxon>
        <taxon>Magnoliopsida</taxon>
        <taxon>eudicotyledons</taxon>
        <taxon>Gunneridae</taxon>
        <taxon>Pentapetalae</taxon>
        <taxon>rosids</taxon>
        <taxon>fabids</taxon>
        <taxon>Oxalidales</taxon>
        <taxon>Cephalotaceae</taxon>
        <taxon>Cephalotus</taxon>
    </lineage>
</organism>
<sequence length="109" mass="11780">SYHMCQNRAWLTTYGSISGGSVLMGNDIVCKTMGIGIVRIKCHDGAMRTLTEVRHIQNLKKTMISLGSLDSIGCVYTDGGGVLKVSKGNMAVMMGNKVNHLYHMQGSTV</sequence>
<proteinExistence type="predicted"/>
<dbReference type="Proteomes" id="UP000187406">
    <property type="component" value="Unassembled WGS sequence"/>
</dbReference>
<dbReference type="InterPro" id="IPR054722">
    <property type="entry name" value="PolX-like_BBD"/>
</dbReference>
<dbReference type="InParanoid" id="A0A1Q3B9Y9"/>
<feature type="domain" description="Retrovirus-related Pol polyprotein from transposon TNT 1-94-like beta-barrel" evidence="1">
    <location>
        <begin position="1"/>
        <end position="74"/>
    </location>
</feature>
<feature type="non-terminal residue" evidence="2">
    <location>
        <position position="1"/>
    </location>
</feature>
<name>A0A1Q3B9Y9_CEPFO</name>
<dbReference type="Pfam" id="PF22936">
    <property type="entry name" value="Pol_BBD"/>
    <property type="match status" value="1"/>
</dbReference>
<dbReference type="OrthoDB" id="1742531at2759"/>
<accession>A0A1Q3B9Y9</accession>
<feature type="non-terminal residue" evidence="2">
    <location>
        <position position="109"/>
    </location>
</feature>
<evidence type="ECO:0000313" key="2">
    <source>
        <dbReference type="EMBL" id="GAV64810.1"/>
    </source>
</evidence>
<evidence type="ECO:0000259" key="1">
    <source>
        <dbReference type="Pfam" id="PF22936"/>
    </source>
</evidence>
<comment type="caution">
    <text evidence="2">The sequence shown here is derived from an EMBL/GenBank/DDBJ whole genome shotgun (WGS) entry which is preliminary data.</text>
</comment>
<protein>
    <recommendedName>
        <fullName evidence="1">Retrovirus-related Pol polyprotein from transposon TNT 1-94-like beta-barrel domain-containing protein</fullName>
    </recommendedName>
</protein>
<gene>
    <name evidence="2" type="ORF">CFOL_v3_08325</name>
</gene>
<keyword evidence="3" id="KW-1185">Reference proteome</keyword>
<dbReference type="AlphaFoldDB" id="A0A1Q3B9Y9"/>